<dbReference type="InterPro" id="IPR007074">
    <property type="entry name" value="LicD/FKTN/FKRP_NTP_transf"/>
</dbReference>
<dbReference type="GO" id="GO:0009100">
    <property type="term" value="P:glycoprotein metabolic process"/>
    <property type="evidence" value="ECO:0007669"/>
    <property type="project" value="UniProtKB-ARBA"/>
</dbReference>
<sequence>MHFILVRGGKKGITKMAKRPVNEIKFTPAQLRRLQMVELDILLELDRVCRKNNISYFLCGGTLLGAVRHGGFIPWDDDVDVGFFRDDYERFCQVFPKEADSSRYFLQTWKTDKYYRWNYGKIRRLGTEYIRAGQEHMKYKTGISIDIFPYDYLPIDEELHQKILANVYKKYVDPYRWKWELRDEFVRSKEMGRLRRQARSCACLRKIAYSIVGKYQADQWYMRLWYSLLSLLPGRAVAALLEKTARKYNDIEIYGGKGIRQFGYAFDWEQPGLGWRPDKLAERAEIEFEGFRVFTVKDTHWYLSGDFGDHYMELPPPKLRYAVAPASKIDFGDVFREMGWCTEEYLRPEEYQND</sequence>
<dbReference type="AlphaFoldDB" id="A0A7X2NJC3"/>
<reference evidence="2 3" key="1">
    <citation type="submission" date="2019-08" db="EMBL/GenBank/DDBJ databases">
        <title>In-depth cultivation of the pig gut microbiome towards novel bacterial diversity and tailored functional studies.</title>
        <authorList>
            <person name="Wylensek D."/>
            <person name="Hitch T.C.A."/>
            <person name="Clavel T."/>
        </authorList>
    </citation>
    <scope>NUCLEOTIDE SEQUENCE [LARGE SCALE GENOMIC DNA]</scope>
    <source>
        <strain evidence="2 3">WCA-389-WT-23D1</strain>
    </source>
</reference>
<accession>A0A7X2NJC3</accession>
<dbReference type="InterPro" id="IPR052942">
    <property type="entry name" value="LPS_cholinephosphotransferase"/>
</dbReference>
<proteinExistence type="predicted"/>
<gene>
    <name evidence="2" type="ORF">FYJ39_03925</name>
</gene>
<dbReference type="PANTHER" id="PTHR43404">
    <property type="entry name" value="LIPOPOLYSACCHARIDE CHOLINEPHOSPHOTRANSFERASE LICD"/>
    <property type="match status" value="1"/>
</dbReference>
<dbReference type="PANTHER" id="PTHR43404:SF2">
    <property type="entry name" value="LIPOPOLYSACCHARIDE CHOLINEPHOSPHOTRANSFERASE LICD"/>
    <property type="match status" value="1"/>
</dbReference>
<protein>
    <submittedName>
        <fullName evidence="2">LicD family protein</fullName>
    </submittedName>
</protein>
<dbReference type="Proteomes" id="UP000429958">
    <property type="component" value="Unassembled WGS sequence"/>
</dbReference>
<name>A0A7X2NJC3_9CLOT</name>
<dbReference type="EMBL" id="VUMD01000003">
    <property type="protein sequence ID" value="MSS35750.1"/>
    <property type="molecule type" value="Genomic_DNA"/>
</dbReference>
<comment type="caution">
    <text evidence="2">The sequence shown here is derived from an EMBL/GenBank/DDBJ whole genome shotgun (WGS) entry which is preliminary data.</text>
</comment>
<feature type="domain" description="LicD/FKTN/FKRP nucleotidyltransferase" evidence="1">
    <location>
        <begin position="49"/>
        <end position="171"/>
    </location>
</feature>
<evidence type="ECO:0000259" key="1">
    <source>
        <dbReference type="Pfam" id="PF04991"/>
    </source>
</evidence>
<organism evidence="2 3">
    <name type="scientific">Clostridium porci</name>
    <dbReference type="NCBI Taxonomy" id="2605778"/>
    <lineage>
        <taxon>Bacteria</taxon>
        <taxon>Bacillati</taxon>
        <taxon>Bacillota</taxon>
        <taxon>Clostridia</taxon>
        <taxon>Eubacteriales</taxon>
        <taxon>Clostridiaceae</taxon>
        <taxon>Clostridium</taxon>
    </lineage>
</organism>
<dbReference type="Pfam" id="PF04991">
    <property type="entry name" value="LicD"/>
    <property type="match status" value="1"/>
</dbReference>
<keyword evidence="3" id="KW-1185">Reference proteome</keyword>
<evidence type="ECO:0000313" key="2">
    <source>
        <dbReference type="EMBL" id="MSS35750.1"/>
    </source>
</evidence>
<evidence type="ECO:0000313" key="3">
    <source>
        <dbReference type="Proteomes" id="UP000429958"/>
    </source>
</evidence>